<keyword evidence="2" id="KW-0479">Metal-binding</keyword>
<dbReference type="GO" id="GO:0003676">
    <property type="term" value="F:nucleic acid binding"/>
    <property type="evidence" value="ECO:0007669"/>
    <property type="project" value="InterPro"/>
</dbReference>
<feature type="domain" description="CCHC-type" evidence="4">
    <location>
        <begin position="230"/>
        <end position="245"/>
    </location>
</feature>
<dbReference type="InterPro" id="IPR036875">
    <property type="entry name" value="Znf_CCHC_sf"/>
</dbReference>
<dbReference type="SUPFAM" id="SSF57756">
    <property type="entry name" value="Retrovirus zinc finger-like domains"/>
    <property type="match status" value="1"/>
</dbReference>
<evidence type="ECO:0000256" key="1">
    <source>
        <dbReference type="ARBA" id="ARBA00022664"/>
    </source>
</evidence>
<feature type="region of interest" description="Disordered" evidence="3">
    <location>
        <begin position="238"/>
        <end position="266"/>
    </location>
</feature>
<organism evidence="5 6">
    <name type="scientific">Leucocoprinus birnbaumii</name>
    <dbReference type="NCBI Taxonomy" id="56174"/>
    <lineage>
        <taxon>Eukaryota</taxon>
        <taxon>Fungi</taxon>
        <taxon>Dikarya</taxon>
        <taxon>Basidiomycota</taxon>
        <taxon>Agaricomycotina</taxon>
        <taxon>Agaricomycetes</taxon>
        <taxon>Agaricomycetidae</taxon>
        <taxon>Agaricales</taxon>
        <taxon>Agaricineae</taxon>
        <taxon>Agaricaceae</taxon>
        <taxon>Leucocoprinus</taxon>
    </lineage>
</organism>
<reference evidence="5" key="1">
    <citation type="submission" date="2022-07" db="EMBL/GenBank/DDBJ databases">
        <title>Genome Sequence of Leucocoprinus birnbaumii.</title>
        <authorList>
            <person name="Buettner E."/>
        </authorList>
    </citation>
    <scope>NUCLEOTIDE SEQUENCE</scope>
    <source>
        <strain evidence="5">VT141</strain>
    </source>
</reference>
<comment type="caution">
    <text evidence="5">The sequence shown here is derived from an EMBL/GenBank/DDBJ whole genome shotgun (WGS) entry which is preliminary data.</text>
</comment>
<dbReference type="Gene3D" id="4.10.60.10">
    <property type="entry name" value="Zinc finger, CCHC-type"/>
    <property type="match status" value="1"/>
</dbReference>
<dbReference type="AlphaFoldDB" id="A0AAD5YSQ3"/>
<dbReference type="SMART" id="SM00343">
    <property type="entry name" value="ZnF_C2HC"/>
    <property type="match status" value="1"/>
</dbReference>
<keyword evidence="2" id="KW-0862">Zinc</keyword>
<evidence type="ECO:0000313" key="5">
    <source>
        <dbReference type="EMBL" id="KAJ3562429.1"/>
    </source>
</evidence>
<gene>
    <name evidence="5" type="ORF">NP233_g9578</name>
</gene>
<dbReference type="PROSITE" id="PS50158">
    <property type="entry name" value="ZF_CCHC"/>
    <property type="match status" value="1"/>
</dbReference>
<dbReference type="Pfam" id="PF14223">
    <property type="entry name" value="Retrotran_gag_2"/>
    <property type="match status" value="1"/>
</dbReference>
<name>A0AAD5YSQ3_9AGAR</name>
<keyword evidence="1" id="KW-0507">mRNA processing</keyword>
<keyword evidence="2" id="KW-0863">Zinc-finger</keyword>
<evidence type="ECO:0000256" key="2">
    <source>
        <dbReference type="PROSITE-ProRule" id="PRU00047"/>
    </source>
</evidence>
<proteinExistence type="predicted"/>
<sequence>MPELTFANLNDENYHDWKIYMEAVLVKKKVWPVVSGLERHPGGTEGTKKVRDFRAKQYLARAEIILHVSPSQLAHCSHDDPMIIWNTLSDTHSPCGRSTIIALRRRLHKLRLERTETMAGYIARGRHLAKLISDAGHSLSDDDLLLAITSGLPRSYEAFLVSLDTLPDSEYTLNTVIPRLINEYTRQTITSPYVSHTHTQPTPATPVDDAMAITSISTGPGRRPLAEITCFKCHKKGHYQSDCPDSQNSGGVNAVEGADDDDDDAF</sequence>
<dbReference type="EMBL" id="JANIEX010000870">
    <property type="protein sequence ID" value="KAJ3562429.1"/>
    <property type="molecule type" value="Genomic_DNA"/>
</dbReference>
<protein>
    <recommendedName>
        <fullName evidence="4">CCHC-type domain-containing protein</fullName>
    </recommendedName>
</protein>
<dbReference type="PANTHER" id="PTHR47481">
    <property type="match status" value="1"/>
</dbReference>
<dbReference type="GO" id="GO:0006397">
    <property type="term" value="P:mRNA processing"/>
    <property type="evidence" value="ECO:0007669"/>
    <property type="project" value="UniProtKB-KW"/>
</dbReference>
<evidence type="ECO:0000313" key="6">
    <source>
        <dbReference type="Proteomes" id="UP001213000"/>
    </source>
</evidence>
<evidence type="ECO:0000256" key="3">
    <source>
        <dbReference type="SAM" id="MobiDB-lite"/>
    </source>
</evidence>
<evidence type="ECO:0000259" key="4">
    <source>
        <dbReference type="PROSITE" id="PS50158"/>
    </source>
</evidence>
<dbReference type="PANTHER" id="PTHR47481:SF31">
    <property type="entry name" value="OS01G0873500 PROTEIN"/>
    <property type="match status" value="1"/>
</dbReference>
<accession>A0AAD5YSQ3</accession>
<dbReference type="Proteomes" id="UP001213000">
    <property type="component" value="Unassembled WGS sequence"/>
</dbReference>
<keyword evidence="6" id="KW-1185">Reference proteome</keyword>
<feature type="compositionally biased region" description="Acidic residues" evidence="3">
    <location>
        <begin position="257"/>
        <end position="266"/>
    </location>
</feature>
<dbReference type="GO" id="GO:0008270">
    <property type="term" value="F:zinc ion binding"/>
    <property type="evidence" value="ECO:0007669"/>
    <property type="project" value="UniProtKB-KW"/>
</dbReference>
<dbReference type="InterPro" id="IPR001878">
    <property type="entry name" value="Znf_CCHC"/>
</dbReference>